<gene>
    <name evidence="4" type="ORF">ACHIPV_04975</name>
    <name evidence="2" type="ORF">ACHIPZ_08225</name>
    <name evidence="3" type="ORF">ACHIRB_07055</name>
</gene>
<keyword evidence="7" id="KW-1185">Reference proteome</keyword>
<comment type="caution">
    <text evidence="4">The sequence shown here is derived from an EMBL/GenBank/DDBJ whole genome shotgun (WGS) entry which is preliminary data.</text>
</comment>
<sequence length="104" mass="10530">MVPTSAIGRLSTAMICGTVIGVGVGWLATGLVGVLAGIASTAALFAVADCAALGRTAQPLRLVAGRAQCQRDARSSSPSPDREELHPLQGAQLFTINLRGGGCR</sequence>
<dbReference type="EMBL" id="JBIMSN010000026">
    <property type="protein sequence ID" value="MFH5228336.1"/>
    <property type="molecule type" value="Genomic_DNA"/>
</dbReference>
<proteinExistence type="predicted"/>
<protein>
    <submittedName>
        <fullName evidence="4">Uncharacterized protein</fullName>
    </submittedName>
</protein>
<reference evidence="5 6" key="1">
    <citation type="submission" date="2024-10" db="EMBL/GenBank/DDBJ databases">
        <authorList>
            <person name="Riesco R."/>
        </authorList>
    </citation>
    <scope>NUCLEOTIDE SEQUENCE [LARGE SCALE GENOMIC DNA]</scope>
    <source>
        <strain evidence="4 6">NCIMB 15448</strain>
        <strain evidence="2 5">NCIMB 15449</strain>
        <strain evidence="3 7">NCIMB 15450</strain>
    </source>
</reference>
<dbReference type="EMBL" id="JBIMSP010000005">
    <property type="protein sequence ID" value="MFH5241237.1"/>
    <property type="molecule type" value="Genomic_DNA"/>
</dbReference>
<evidence type="ECO:0000313" key="3">
    <source>
        <dbReference type="EMBL" id="MFH5228336.1"/>
    </source>
</evidence>
<evidence type="ECO:0000313" key="4">
    <source>
        <dbReference type="EMBL" id="MFH5241237.1"/>
    </source>
</evidence>
<dbReference type="EMBL" id="JBIMSO010000038">
    <property type="protein sequence ID" value="MFH5208193.1"/>
    <property type="molecule type" value="Genomic_DNA"/>
</dbReference>
<evidence type="ECO:0000313" key="2">
    <source>
        <dbReference type="EMBL" id="MFH5208193.1"/>
    </source>
</evidence>
<keyword evidence="1" id="KW-1133">Transmembrane helix</keyword>
<dbReference type="Proteomes" id="UP001609175">
    <property type="component" value="Unassembled WGS sequence"/>
</dbReference>
<organism evidence="4 6">
    <name type="scientific">Antrihabitans spumae</name>
    <dbReference type="NCBI Taxonomy" id="3373370"/>
    <lineage>
        <taxon>Bacteria</taxon>
        <taxon>Bacillati</taxon>
        <taxon>Actinomycetota</taxon>
        <taxon>Actinomycetes</taxon>
        <taxon>Mycobacteriales</taxon>
        <taxon>Nocardiaceae</taxon>
        <taxon>Antrihabitans</taxon>
    </lineage>
</organism>
<feature type="transmembrane region" description="Helical" evidence="1">
    <location>
        <begin position="7"/>
        <end position="28"/>
    </location>
</feature>
<dbReference type="Proteomes" id="UP001609219">
    <property type="component" value="Unassembled WGS sequence"/>
</dbReference>
<dbReference type="Proteomes" id="UP001609176">
    <property type="component" value="Unassembled WGS sequence"/>
</dbReference>
<accession>A0ABW7KHH7</accession>
<dbReference type="RefSeq" id="WP_395113637.1">
    <property type="nucleotide sequence ID" value="NZ_JBIMSN010000026.1"/>
</dbReference>
<evidence type="ECO:0000313" key="7">
    <source>
        <dbReference type="Proteomes" id="UP001609219"/>
    </source>
</evidence>
<feature type="transmembrane region" description="Helical" evidence="1">
    <location>
        <begin position="34"/>
        <end position="54"/>
    </location>
</feature>
<keyword evidence="1" id="KW-0472">Membrane</keyword>
<evidence type="ECO:0000256" key="1">
    <source>
        <dbReference type="SAM" id="Phobius"/>
    </source>
</evidence>
<evidence type="ECO:0000313" key="5">
    <source>
        <dbReference type="Proteomes" id="UP001609175"/>
    </source>
</evidence>
<name>A0ABW7KHH7_9NOCA</name>
<evidence type="ECO:0000313" key="6">
    <source>
        <dbReference type="Proteomes" id="UP001609176"/>
    </source>
</evidence>
<keyword evidence="1" id="KW-0812">Transmembrane</keyword>